<protein>
    <submittedName>
        <fullName evidence="1">Uncharacterized protein</fullName>
    </submittedName>
</protein>
<reference evidence="1 2" key="1">
    <citation type="submission" date="2019-05" db="EMBL/GenBank/DDBJ databases">
        <title>Psychrobacillus vulpis sp. nov., a new species isolated from feces of a red fox that inhabits in The Tablas de Daimiel Natural Park, Albacete, Spain.</title>
        <authorList>
            <person name="Rodriguez M."/>
            <person name="Reina J.C."/>
            <person name="Bejar V."/>
            <person name="Llamas I."/>
        </authorList>
    </citation>
    <scope>NUCLEOTIDE SEQUENCE [LARGE SCALE GENOMIC DNA]</scope>
    <source>
        <strain evidence="1 2">NHI-2</strain>
    </source>
</reference>
<dbReference type="Proteomes" id="UP000318937">
    <property type="component" value="Unassembled WGS sequence"/>
</dbReference>
<dbReference type="AlphaFoldDB" id="A0A544TFS9"/>
<dbReference type="OrthoDB" id="1747159at2"/>
<sequence>MKRRRSRQQDGNDTSVYVMGAVRQKQKLNQHENKKEKETYQQIGVGKYFRQSSRYILNYRLLGYQFFQPYYDKSYDEINLPPS</sequence>
<proteinExistence type="predicted"/>
<dbReference type="RefSeq" id="WP_142606420.1">
    <property type="nucleotide sequence ID" value="NZ_VDGG01000012.1"/>
</dbReference>
<comment type="caution">
    <text evidence="1">The sequence shown here is derived from an EMBL/GenBank/DDBJ whole genome shotgun (WGS) entry which is preliminary data.</text>
</comment>
<evidence type="ECO:0000313" key="1">
    <source>
        <dbReference type="EMBL" id="TQR16280.1"/>
    </source>
</evidence>
<keyword evidence="2" id="KW-1185">Reference proteome</keyword>
<gene>
    <name evidence="1" type="ORF">FG383_07270</name>
</gene>
<accession>A0A544TFS9</accession>
<evidence type="ECO:0000313" key="2">
    <source>
        <dbReference type="Proteomes" id="UP000318937"/>
    </source>
</evidence>
<name>A0A544TFS9_9BACI</name>
<organism evidence="1 2">
    <name type="scientific">Psychrobacillus soli</name>
    <dbReference type="NCBI Taxonomy" id="1543965"/>
    <lineage>
        <taxon>Bacteria</taxon>
        <taxon>Bacillati</taxon>
        <taxon>Bacillota</taxon>
        <taxon>Bacilli</taxon>
        <taxon>Bacillales</taxon>
        <taxon>Bacillaceae</taxon>
        <taxon>Psychrobacillus</taxon>
    </lineage>
</organism>
<dbReference type="EMBL" id="VDGG01000012">
    <property type="protein sequence ID" value="TQR16280.1"/>
    <property type="molecule type" value="Genomic_DNA"/>
</dbReference>